<dbReference type="InterPro" id="IPR039440">
    <property type="entry name" value="DUF3850"/>
</dbReference>
<reference evidence="2" key="1">
    <citation type="journal article" date="2015" name="Nature">
        <title>Complex archaea that bridge the gap between prokaryotes and eukaryotes.</title>
        <authorList>
            <person name="Spang A."/>
            <person name="Saw J.H."/>
            <person name="Jorgensen S.L."/>
            <person name="Zaremba-Niedzwiedzka K."/>
            <person name="Martijn J."/>
            <person name="Lind A.E."/>
            <person name="van Eijk R."/>
            <person name="Schleper C."/>
            <person name="Guy L."/>
            <person name="Ettema T.J."/>
        </authorList>
    </citation>
    <scope>NUCLEOTIDE SEQUENCE</scope>
</reference>
<proteinExistence type="predicted"/>
<dbReference type="SUPFAM" id="SSF88697">
    <property type="entry name" value="PUA domain-like"/>
    <property type="match status" value="1"/>
</dbReference>
<protein>
    <recommendedName>
        <fullName evidence="1">DUF3850 domain-containing protein</fullName>
    </recommendedName>
</protein>
<dbReference type="InterPro" id="IPR015947">
    <property type="entry name" value="PUA-like_sf"/>
</dbReference>
<organism evidence="2">
    <name type="scientific">marine sediment metagenome</name>
    <dbReference type="NCBI Taxonomy" id="412755"/>
    <lineage>
        <taxon>unclassified sequences</taxon>
        <taxon>metagenomes</taxon>
        <taxon>ecological metagenomes</taxon>
    </lineage>
</organism>
<dbReference type="EMBL" id="LAZR01009753">
    <property type="protein sequence ID" value="KKM70774.1"/>
    <property type="molecule type" value="Genomic_DNA"/>
</dbReference>
<comment type="caution">
    <text evidence="2">The sequence shown here is derived from an EMBL/GenBank/DDBJ whole genome shotgun (WGS) entry which is preliminary data.</text>
</comment>
<dbReference type="AlphaFoldDB" id="A0A0F9JLW6"/>
<accession>A0A0F9JLW6</accession>
<feature type="domain" description="DUF3850" evidence="1">
    <location>
        <begin position="3"/>
        <end position="76"/>
    </location>
</feature>
<name>A0A0F9JLW6_9ZZZZ</name>
<dbReference type="Pfam" id="PF12961">
    <property type="entry name" value="DUF3850"/>
    <property type="match status" value="1"/>
</dbReference>
<sequence length="86" mass="10462">MEHELKSWPEYFNKILDGTKPFEYRINDRGFNDGDILILKEWIPLDNEYTGRRIRLLIKNIWEVIPGLPTNYCIITFRFLDYYETS</sequence>
<evidence type="ECO:0000259" key="1">
    <source>
        <dbReference type="Pfam" id="PF12961"/>
    </source>
</evidence>
<dbReference type="Gene3D" id="2.30.130.30">
    <property type="entry name" value="Hypothetical protein"/>
    <property type="match status" value="1"/>
</dbReference>
<evidence type="ECO:0000313" key="2">
    <source>
        <dbReference type="EMBL" id="KKM70774.1"/>
    </source>
</evidence>
<gene>
    <name evidence="2" type="ORF">LCGC14_1437410</name>
</gene>